<keyword evidence="2" id="KW-0520">NAD</keyword>
<accession>A0A5E4XP87</accession>
<dbReference type="GO" id="GO:0009898">
    <property type="term" value="C:cytoplasmic side of plasma membrane"/>
    <property type="evidence" value="ECO:0007669"/>
    <property type="project" value="TreeGrafter"/>
</dbReference>
<dbReference type="Proteomes" id="UP000414233">
    <property type="component" value="Unassembled WGS sequence"/>
</dbReference>
<sequence length="626" mass="66688">MRRYPGTGIGAILTNQPVGLLITPRSPTFFRRFPGVAVHLSSASPINRYVLLATEIATAMTHPFFAKHQETLERALHTIESRGYWSPFSEMPSPRVYGETAQADGEAAFKQYLNAAFPLEQQGSTGTAGQETSPFGFALGTTYPGFDIDTLLARVTKAHASWRAATPDAWVGVSLEILKRLNARSFEMANAVMHTTGQAFMMAFQAGGPHAQDRGLEAVAYAWDELRRIPGTAYWEKPQGKNPPLAMEKRFTIVPRGVALVLGCCTFPTWNGYPGLFASLATGNAVIVKPHPGAILPLAITVKIAREVLAEAGFDPDVVTLAATNPNDGAIVQQLAKRGEVRVIDFTGSTANGDWLETNARQAQVYTEKAGVNQIVIDSTDDLKGLARNVAFSLALYSGQMCTAPQNIYIPRDGIETPEGKVSFDDVVAAIAGGVQKLTSDPAKAVELIGAIQNEGVVARIDEARKAGKVVLDSQPLVHPAFADARVRTPLLLQLDVKDENVFTREWFGPIAFFIAVDSSAQAFDLAGRIARDHGALTLAAYTTTAEGEAAAVDAALTGGVALSLNLTGGVFVNQSAAFSDFHGTGANPAANASLADAAFVSNRFRVVQSRRHVPAKSAQDAPSAA</sequence>
<dbReference type="Gene3D" id="3.40.605.10">
    <property type="entry name" value="Aldehyde Dehydrogenase, Chain A, domain 1"/>
    <property type="match status" value="1"/>
</dbReference>
<keyword evidence="1" id="KW-0560">Oxidoreductase</keyword>
<dbReference type="GO" id="GO:0010133">
    <property type="term" value="P:L-proline catabolic process to L-glutamate"/>
    <property type="evidence" value="ECO:0007669"/>
    <property type="project" value="TreeGrafter"/>
</dbReference>
<dbReference type="InterPro" id="IPR050485">
    <property type="entry name" value="Proline_metab_enzyme"/>
</dbReference>
<dbReference type="InterPro" id="IPR011975">
    <property type="entry name" value="PaaN_2"/>
</dbReference>
<dbReference type="InterPro" id="IPR015590">
    <property type="entry name" value="Aldehyde_DH_dom"/>
</dbReference>
<name>A0A5E4XP87_9BURK</name>
<dbReference type="Gene3D" id="3.40.309.10">
    <property type="entry name" value="Aldehyde Dehydrogenase, Chain A, domain 2"/>
    <property type="match status" value="1"/>
</dbReference>
<dbReference type="SUPFAM" id="SSF53720">
    <property type="entry name" value="ALDH-like"/>
    <property type="match status" value="1"/>
</dbReference>
<dbReference type="PANTHER" id="PTHR42862">
    <property type="entry name" value="DELTA-1-PYRROLINE-5-CARBOXYLATE DEHYDROGENASE 1, ISOFORM A-RELATED"/>
    <property type="match status" value="1"/>
</dbReference>
<evidence type="ECO:0000313" key="5">
    <source>
        <dbReference type="Proteomes" id="UP000414233"/>
    </source>
</evidence>
<evidence type="ECO:0000256" key="1">
    <source>
        <dbReference type="ARBA" id="ARBA00023002"/>
    </source>
</evidence>
<organism evidence="4 5">
    <name type="scientific">Pandoraea terrae</name>
    <dbReference type="NCBI Taxonomy" id="1537710"/>
    <lineage>
        <taxon>Bacteria</taxon>
        <taxon>Pseudomonadati</taxon>
        <taxon>Pseudomonadota</taxon>
        <taxon>Betaproteobacteria</taxon>
        <taxon>Burkholderiales</taxon>
        <taxon>Burkholderiaceae</taxon>
        <taxon>Pandoraea</taxon>
    </lineage>
</organism>
<dbReference type="InterPro" id="IPR016161">
    <property type="entry name" value="Ald_DH/histidinol_DH"/>
</dbReference>
<dbReference type="InterPro" id="IPR016163">
    <property type="entry name" value="Ald_DH_C"/>
</dbReference>
<dbReference type="Pfam" id="PF00171">
    <property type="entry name" value="Aldedh"/>
    <property type="match status" value="1"/>
</dbReference>
<dbReference type="PANTHER" id="PTHR42862:SF1">
    <property type="entry name" value="DELTA-1-PYRROLINE-5-CARBOXYLATE DEHYDROGENASE 2, ISOFORM A-RELATED"/>
    <property type="match status" value="1"/>
</dbReference>
<dbReference type="NCBIfam" id="TIGR02288">
    <property type="entry name" value="PaaN_2"/>
    <property type="match status" value="1"/>
</dbReference>
<dbReference type="GO" id="GO:0003842">
    <property type="term" value="F:L-glutamate gamma-semialdehyde dehydrogenase activity"/>
    <property type="evidence" value="ECO:0007669"/>
    <property type="project" value="TreeGrafter"/>
</dbReference>
<protein>
    <submittedName>
        <fullName evidence="4">Aldehyde dehydrogenase</fullName>
    </submittedName>
</protein>
<feature type="domain" description="Aldehyde dehydrogenase" evidence="3">
    <location>
        <begin position="147"/>
        <end position="528"/>
    </location>
</feature>
<evidence type="ECO:0000313" key="4">
    <source>
        <dbReference type="EMBL" id="VVE38249.1"/>
    </source>
</evidence>
<keyword evidence="5" id="KW-1185">Reference proteome</keyword>
<proteinExistence type="predicted"/>
<evidence type="ECO:0000256" key="2">
    <source>
        <dbReference type="ARBA" id="ARBA00023027"/>
    </source>
</evidence>
<reference evidence="4 5" key="1">
    <citation type="submission" date="2019-08" db="EMBL/GenBank/DDBJ databases">
        <authorList>
            <person name="Peeters C."/>
        </authorList>
    </citation>
    <scope>NUCLEOTIDE SEQUENCE [LARGE SCALE GENOMIC DNA]</scope>
    <source>
        <strain evidence="4 5">LMG 30175</strain>
    </source>
</reference>
<evidence type="ECO:0000259" key="3">
    <source>
        <dbReference type="Pfam" id="PF00171"/>
    </source>
</evidence>
<dbReference type="InterPro" id="IPR016162">
    <property type="entry name" value="Ald_DH_N"/>
</dbReference>
<gene>
    <name evidence="4" type="ORF">PTE30175_03922</name>
</gene>
<dbReference type="EMBL" id="CABPRZ010000018">
    <property type="protein sequence ID" value="VVE38249.1"/>
    <property type="molecule type" value="Genomic_DNA"/>
</dbReference>
<dbReference type="AlphaFoldDB" id="A0A5E4XP87"/>